<dbReference type="Gene3D" id="1.20.1070.10">
    <property type="entry name" value="Rhodopsin 7-helix transmembrane proteins"/>
    <property type="match status" value="1"/>
</dbReference>
<keyword evidence="3 10" id="KW-0812">Transmembrane</keyword>
<evidence type="ECO:0000256" key="6">
    <source>
        <dbReference type="ARBA" id="ARBA00023136"/>
    </source>
</evidence>
<feature type="transmembrane region" description="Helical" evidence="10">
    <location>
        <begin position="256"/>
        <end position="278"/>
    </location>
</feature>
<dbReference type="GO" id="GO:0004930">
    <property type="term" value="F:G protein-coupled receptor activity"/>
    <property type="evidence" value="ECO:0007669"/>
    <property type="project" value="UniProtKB-KW"/>
</dbReference>
<evidence type="ECO:0000256" key="5">
    <source>
        <dbReference type="ARBA" id="ARBA00023040"/>
    </source>
</evidence>
<protein>
    <submittedName>
        <fullName evidence="13">D(2) dopamine receptor A-like isoform X1</fullName>
    </submittedName>
</protein>
<feature type="transmembrane region" description="Helical" evidence="10">
    <location>
        <begin position="75"/>
        <end position="94"/>
    </location>
</feature>
<dbReference type="Pfam" id="PF00001">
    <property type="entry name" value="7tm_1"/>
    <property type="match status" value="1"/>
</dbReference>
<dbReference type="InterPro" id="IPR000276">
    <property type="entry name" value="GPCR_Rhodpsn"/>
</dbReference>
<feature type="transmembrane region" description="Helical" evidence="10">
    <location>
        <begin position="114"/>
        <end position="132"/>
    </location>
</feature>
<reference evidence="13" key="1">
    <citation type="submission" date="2025-08" db="UniProtKB">
        <authorList>
            <consortium name="RefSeq"/>
        </authorList>
    </citation>
    <scope>IDENTIFICATION</scope>
    <source>
        <tissue evidence="13">Tentacle</tissue>
    </source>
</reference>
<dbReference type="RefSeq" id="XP_031565309.1">
    <property type="nucleotide sequence ID" value="XM_031709449.1"/>
</dbReference>
<keyword evidence="12" id="KW-1185">Reference proteome</keyword>
<keyword evidence="6 10" id="KW-0472">Membrane</keyword>
<evidence type="ECO:0000256" key="1">
    <source>
        <dbReference type="ARBA" id="ARBA00004651"/>
    </source>
</evidence>
<dbReference type="InterPro" id="IPR050569">
    <property type="entry name" value="TAAR"/>
</dbReference>
<evidence type="ECO:0000256" key="8">
    <source>
        <dbReference type="ARBA" id="ARBA00023224"/>
    </source>
</evidence>
<evidence type="ECO:0000259" key="11">
    <source>
        <dbReference type="PROSITE" id="PS50262"/>
    </source>
</evidence>
<sequence>MGMHQEGFYWQSTVKMYSNISEDENASTTYEVKMPFIPMVGILVVQSFGTIVGNVLVCIAIYIQPNLHTVTYCSIFSLALADLMAGMIAMPSYIAKKFIEHGPYAKFVCDASRFSYFISGYASILSLSVISVERLVAVKNPLAYVNVVTRKRILMALVLIWVDTLVVSLLPFIPLPGSDSQECNYEPTWWWSVMVIVSNVIVPFLVIVLCYLYIYFIARTHMQRIKSERKSVRVSLTNKRIGAKERKERKERKANVTIMIVIGVFVVCWFPSCIYYFLQKVCPQCFPEDFTASRGIINALVKILTFTSSFCNPIIYCWRSNDFRNAFIKILLRKSRNLSASFRSTSRSSAKGNSSLMKPKPNEDNTKDVNSLKNNNEKSTEI</sequence>
<feature type="transmembrane region" description="Helical" evidence="10">
    <location>
        <begin position="36"/>
        <end position="63"/>
    </location>
</feature>
<dbReference type="GeneID" id="116300569"/>
<dbReference type="Proteomes" id="UP000515163">
    <property type="component" value="Unplaced"/>
</dbReference>
<dbReference type="PROSITE" id="PS50262">
    <property type="entry name" value="G_PROTEIN_RECEP_F1_2"/>
    <property type="match status" value="1"/>
</dbReference>
<evidence type="ECO:0000256" key="7">
    <source>
        <dbReference type="ARBA" id="ARBA00023170"/>
    </source>
</evidence>
<dbReference type="CDD" id="cd00637">
    <property type="entry name" value="7tm_classA_rhodopsin-like"/>
    <property type="match status" value="1"/>
</dbReference>
<keyword evidence="7" id="KW-0675">Receptor</keyword>
<dbReference type="PANTHER" id="PTHR24249">
    <property type="entry name" value="HISTAMINE RECEPTOR-RELATED G-PROTEIN COUPLED RECEPTOR"/>
    <property type="match status" value="1"/>
</dbReference>
<dbReference type="GO" id="GO:0005886">
    <property type="term" value="C:plasma membrane"/>
    <property type="evidence" value="ECO:0007669"/>
    <property type="project" value="UniProtKB-SubCell"/>
</dbReference>
<evidence type="ECO:0000256" key="4">
    <source>
        <dbReference type="ARBA" id="ARBA00022989"/>
    </source>
</evidence>
<evidence type="ECO:0000256" key="3">
    <source>
        <dbReference type="ARBA" id="ARBA00022692"/>
    </source>
</evidence>
<dbReference type="KEGG" id="aten:116300569"/>
<feature type="region of interest" description="Disordered" evidence="9">
    <location>
        <begin position="343"/>
        <end position="382"/>
    </location>
</feature>
<dbReference type="SMART" id="SM01381">
    <property type="entry name" value="7TM_GPCR_Srsx"/>
    <property type="match status" value="1"/>
</dbReference>
<dbReference type="InterPro" id="IPR017452">
    <property type="entry name" value="GPCR_Rhodpsn_7TM"/>
</dbReference>
<dbReference type="OrthoDB" id="5977652at2759"/>
<gene>
    <name evidence="13" type="primary">LOC116300569</name>
</gene>
<keyword evidence="4 10" id="KW-1133">Transmembrane helix</keyword>
<evidence type="ECO:0000256" key="9">
    <source>
        <dbReference type="SAM" id="MobiDB-lite"/>
    </source>
</evidence>
<evidence type="ECO:0000313" key="13">
    <source>
        <dbReference type="RefSeq" id="XP_031565309.1"/>
    </source>
</evidence>
<accession>A0A6P8I9N0</accession>
<evidence type="ECO:0000256" key="2">
    <source>
        <dbReference type="ARBA" id="ARBA00022475"/>
    </source>
</evidence>
<proteinExistence type="predicted"/>
<comment type="subcellular location">
    <subcellularLocation>
        <location evidence="1">Cell membrane</location>
        <topology evidence="1">Multi-pass membrane protein</topology>
    </subcellularLocation>
</comment>
<keyword evidence="2" id="KW-1003">Cell membrane</keyword>
<feature type="transmembrane region" description="Helical" evidence="10">
    <location>
        <begin position="153"/>
        <end position="173"/>
    </location>
</feature>
<evidence type="ECO:0000256" key="10">
    <source>
        <dbReference type="SAM" id="Phobius"/>
    </source>
</evidence>
<keyword evidence="5" id="KW-0297">G-protein coupled receptor</keyword>
<organism evidence="12 13">
    <name type="scientific">Actinia tenebrosa</name>
    <name type="common">Australian red waratah sea anemone</name>
    <dbReference type="NCBI Taxonomy" id="6105"/>
    <lineage>
        <taxon>Eukaryota</taxon>
        <taxon>Metazoa</taxon>
        <taxon>Cnidaria</taxon>
        <taxon>Anthozoa</taxon>
        <taxon>Hexacorallia</taxon>
        <taxon>Actiniaria</taxon>
        <taxon>Actiniidae</taxon>
        <taxon>Actinia</taxon>
    </lineage>
</organism>
<dbReference type="InParanoid" id="A0A6P8I9N0"/>
<dbReference type="PANTHER" id="PTHR24249:SF372">
    <property type="entry name" value="G-PROTEIN COUPLED RECEPTORS FAMILY 1 PROFILE DOMAIN-CONTAINING PROTEIN"/>
    <property type="match status" value="1"/>
</dbReference>
<dbReference type="AlphaFoldDB" id="A0A6P8I9N0"/>
<dbReference type="PRINTS" id="PR00237">
    <property type="entry name" value="GPCRRHODOPSN"/>
</dbReference>
<name>A0A6P8I9N0_ACTTE</name>
<feature type="domain" description="G-protein coupled receptors family 1 profile" evidence="11">
    <location>
        <begin position="53"/>
        <end position="316"/>
    </location>
</feature>
<feature type="transmembrane region" description="Helical" evidence="10">
    <location>
        <begin position="193"/>
        <end position="216"/>
    </location>
</feature>
<dbReference type="SUPFAM" id="SSF81321">
    <property type="entry name" value="Family A G protein-coupled receptor-like"/>
    <property type="match status" value="1"/>
</dbReference>
<keyword evidence="8" id="KW-0807">Transducer</keyword>
<evidence type="ECO:0000313" key="12">
    <source>
        <dbReference type="Proteomes" id="UP000515163"/>
    </source>
</evidence>